<dbReference type="InterPro" id="IPR047296">
    <property type="entry name" value="GIY-YIG_UvrC_Cho"/>
</dbReference>
<dbReference type="PANTHER" id="PTHR30562">
    <property type="entry name" value="UVRC/OXIDOREDUCTASE"/>
    <property type="match status" value="1"/>
</dbReference>
<dbReference type="Pfam" id="PF01541">
    <property type="entry name" value="GIY-YIG"/>
    <property type="match status" value="1"/>
</dbReference>
<dbReference type="InterPro" id="IPR000305">
    <property type="entry name" value="GIY-YIG_endonuc"/>
</dbReference>
<dbReference type="Gene3D" id="3.30.420.340">
    <property type="entry name" value="UvrC, RNAse H endonuclease domain"/>
    <property type="match status" value="1"/>
</dbReference>
<name>A0ABY4WCL6_9PROT</name>
<evidence type="ECO:0000313" key="11">
    <source>
        <dbReference type="EMBL" id="USG62381.1"/>
    </source>
</evidence>
<dbReference type="Gene3D" id="3.40.1440.10">
    <property type="entry name" value="GIY-YIG endonuclease"/>
    <property type="match status" value="1"/>
</dbReference>
<dbReference type="SMART" id="SM00465">
    <property type="entry name" value="GIYc"/>
    <property type="match status" value="1"/>
</dbReference>
<evidence type="ECO:0000256" key="5">
    <source>
        <dbReference type="ARBA" id="ARBA00023204"/>
    </source>
</evidence>
<feature type="domain" description="UvrC family homology region profile" evidence="10">
    <location>
        <begin position="275"/>
        <end position="512"/>
    </location>
</feature>
<proteinExistence type="inferred from homology"/>
<dbReference type="SUPFAM" id="SSF46600">
    <property type="entry name" value="C-terminal UvrC-binding domain of UvrB"/>
    <property type="match status" value="1"/>
</dbReference>
<dbReference type="Proteomes" id="UP001056291">
    <property type="component" value="Chromosome"/>
</dbReference>
<dbReference type="SUPFAM" id="SSF82771">
    <property type="entry name" value="GIY-YIG endonuclease"/>
    <property type="match status" value="1"/>
</dbReference>
<dbReference type="Pfam" id="PF08459">
    <property type="entry name" value="UvrC_RNaseH_dom"/>
    <property type="match status" value="1"/>
</dbReference>
<evidence type="ECO:0000256" key="1">
    <source>
        <dbReference type="ARBA" id="ARBA00022490"/>
    </source>
</evidence>
<dbReference type="InterPro" id="IPR003583">
    <property type="entry name" value="Hlx-hairpin-Hlx_DNA-bd_motif"/>
</dbReference>
<evidence type="ECO:0000259" key="9">
    <source>
        <dbReference type="PROSITE" id="PS50164"/>
    </source>
</evidence>
<dbReference type="SMART" id="SM00278">
    <property type="entry name" value="HhH1"/>
    <property type="match status" value="2"/>
</dbReference>
<dbReference type="PROSITE" id="PS50164">
    <property type="entry name" value="GIY_YIG"/>
    <property type="match status" value="1"/>
</dbReference>
<organism evidence="11 12">
    <name type="scientific">Sneathiella marina</name>
    <dbReference type="NCBI Taxonomy" id="2950108"/>
    <lineage>
        <taxon>Bacteria</taxon>
        <taxon>Pseudomonadati</taxon>
        <taxon>Pseudomonadota</taxon>
        <taxon>Alphaproteobacteria</taxon>
        <taxon>Sneathiellales</taxon>
        <taxon>Sneathiellaceae</taxon>
        <taxon>Sneathiella</taxon>
    </lineage>
</organism>
<comment type="function">
    <text evidence="7">The UvrABC repair system catalyzes the recognition and processing of DNA lesions. UvrC both incises the 5' and 3' sides of the lesion. The N-terminal half is responsible for the 3' incision and the C-terminal half is responsible for the 5' incision.</text>
</comment>
<dbReference type="PROSITE" id="PS50165">
    <property type="entry name" value="UVRC"/>
    <property type="match status" value="1"/>
</dbReference>
<dbReference type="RefSeq" id="WP_251936089.1">
    <property type="nucleotide sequence ID" value="NZ_CP098747.1"/>
</dbReference>
<dbReference type="PROSITE" id="PS50151">
    <property type="entry name" value="UVR"/>
    <property type="match status" value="1"/>
</dbReference>
<dbReference type="PANTHER" id="PTHR30562:SF1">
    <property type="entry name" value="UVRABC SYSTEM PROTEIN C"/>
    <property type="match status" value="1"/>
</dbReference>
<dbReference type="InterPro" id="IPR038476">
    <property type="entry name" value="UvrC_RNase_H_dom_sf"/>
</dbReference>
<sequence length="640" mass="71347">MSDLASENIESTGELTESPFRRGADIIQKVLKNLPSSPGVYRMIDQGGAILYVGKAKNLKKRVSSYIKTAGQSSRIMRMVSLTRSMEFVSTHTEVEALLLEANLIKKLKPRYNIILRDDKSFPYILITGDHEWPQITKHRGARSRKGEYYGPFASAGAVNETLATFQRLFPLRSCSDSEFQNRTRPCLQYQIKRCAGPCVDLISRTDYLTVVDEARSFLSGRSHSLQKKLADRMQTASDDLDFEQAAVLRDRLKAMAHIQSKQTINLPKVDEVDVVAAHQEGGQTCVQVFFIRSGQNFGNRAHYPSHTKEDEPADILSAFIGQFYDGRPAPRRIWTSHDLADADLIGDALSIAAEHTVKIQTPKRGLNRGLVDHAVLNAKGALARRMAENATQRKHLEGIATVFDLPAPPKRIEVYDNSHISGTHSTGAMIVAGPEGFEKKAYRKFNIKDNQLAPGDDYGMMREVLTRRFIRLQKEDPEKAGPESSGSREQWPDLILIDGGQGQLSVVQDVFDKLGVEDVALVGIAKGPDRNAGRERFFMTGKAPFSLPEKDPTLYFLQRLRDEVHNFAITTHRAKRSRAIGRSPLDEIPGIGGKRKKALLNRFGSAKGVEQAALSDLEAVEGISKRTATIIYNFFHEES</sequence>
<comment type="subcellular location">
    <subcellularLocation>
        <location evidence="7">Cytoplasm</location>
    </subcellularLocation>
</comment>
<dbReference type="InterPro" id="IPR001943">
    <property type="entry name" value="UVR_dom"/>
</dbReference>
<evidence type="ECO:0000256" key="7">
    <source>
        <dbReference type="HAMAP-Rule" id="MF_00203"/>
    </source>
</evidence>
<dbReference type="InterPro" id="IPR010994">
    <property type="entry name" value="RuvA_2-like"/>
</dbReference>
<keyword evidence="6 7" id="KW-0742">SOS response</keyword>
<keyword evidence="4 7" id="KW-0267">Excision nuclease</keyword>
<dbReference type="HAMAP" id="MF_00203">
    <property type="entry name" value="UvrC"/>
    <property type="match status" value="1"/>
</dbReference>
<dbReference type="Gene3D" id="4.10.860.10">
    <property type="entry name" value="UVR domain"/>
    <property type="match status" value="1"/>
</dbReference>
<dbReference type="Pfam" id="PF14520">
    <property type="entry name" value="HHH_5"/>
    <property type="match status" value="1"/>
</dbReference>
<keyword evidence="1 7" id="KW-0963">Cytoplasm</keyword>
<feature type="domain" description="GIY-YIG" evidence="9">
    <location>
        <begin position="36"/>
        <end position="114"/>
    </location>
</feature>
<feature type="domain" description="UVR" evidence="8">
    <location>
        <begin position="224"/>
        <end position="259"/>
    </location>
</feature>
<evidence type="ECO:0000259" key="10">
    <source>
        <dbReference type="PROSITE" id="PS50165"/>
    </source>
</evidence>
<reference evidence="11" key="1">
    <citation type="submission" date="2022-06" db="EMBL/GenBank/DDBJ databases">
        <title>Sneathiella actinostolidae sp. nov., isolated from a sea anemonein the Western Pacific Ocean.</title>
        <authorList>
            <person name="Wei M.J."/>
        </authorList>
    </citation>
    <scope>NUCLEOTIDE SEQUENCE</scope>
    <source>
        <strain evidence="11">PHK-P5</strain>
    </source>
</reference>
<gene>
    <name evidence="7 11" type="primary">uvrC</name>
    <name evidence="11" type="ORF">NBZ79_05225</name>
</gene>
<dbReference type="Pfam" id="PF02151">
    <property type="entry name" value="UVR"/>
    <property type="match status" value="1"/>
</dbReference>
<evidence type="ECO:0000259" key="8">
    <source>
        <dbReference type="PROSITE" id="PS50151"/>
    </source>
</evidence>
<evidence type="ECO:0000256" key="2">
    <source>
        <dbReference type="ARBA" id="ARBA00022763"/>
    </source>
</evidence>
<dbReference type="InterPro" id="IPR050066">
    <property type="entry name" value="UvrABC_protein_C"/>
</dbReference>
<dbReference type="InterPro" id="IPR001162">
    <property type="entry name" value="UvrC_RNase_H_dom"/>
</dbReference>
<accession>A0ABY4WCL6</accession>
<protein>
    <recommendedName>
        <fullName evidence="7">UvrABC system protein C</fullName>
        <shortName evidence="7">Protein UvrC</shortName>
    </recommendedName>
    <alternativeName>
        <fullName evidence="7">Excinuclease ABC subunit C</fullName>
    </alternativeName>
</protein>
<dbReference type="EMBL" id="CP098747">
    <property type="protein sequence ID" value="USG62381.1"/>
    <property type="molecule type" value="Genomic_DNA"/>
</dbReference>
<dbReference type="CDD" id="cd10434">
    <property type="entry name" value="GIY-YIG_UvrC_Cho"/>
    <property type="match status" value="1"/>
</dbReference>
<keyword evidence="2 7" id="KW-0227">DNA damage</keyword>
<evidence type="ECO:0000256" key="3">
    <source>
        <dbReference type="ARBA" id="ARBA00022769"/>
    </source>
</evidence>
<dbReference type="InterPro" id="IPR004791">
    <property type="entry name" value="UvrC"/>
</dbReference>
<keyword evidence="3 7" id="KW-0228">DNA excision</keyword>
<dbReference type="SUPFAM" id="SSF47781">
    <property type="entry name" value="RuvA domain 2-like"/>
    <property type="match status" value="1"/>
</dbReference>
<dbReference type="InterPro" id="IPR035901">
    <property type="entry name" value="GIY-YIG_endonuc_sf"/>
</dbReference>
<keyword evidence="5 7" id="KW-0234">DNA repair</keyword>
<dbReference type="NCBIfam" id="NF001824">
    <property type="entry name" value="PRK00558.1-5"/>
    <property type="match status" value="1"/>
</dbReference>
<keyword evidence="12" id="KW-1185">Reference proteome</keyword>
<evidence type="ECO:0000313" key="12">
    <source>
        <dbReference type="Proteomes" id="UP001056291"/>
    </source>
</evidence>
<dbReference type="NCBIfam" id="TIGR00194">
    <property type="entry name" value="uvrC"/>
    <property type="match status" value="1"/>
</dbReference>
<evidence type="ECO:0000256" key="6">
    <source>
        <dbReference type="ARBA" id="ARBA00023236"/>
    </source>
</evidence>
<dbReference type="Gene3D" id="1.10.150.20">
    <property type="entry name" value="5' to 3' exonuclease, C-terminal subdomain"/>
    <property type="match status" value="1"/>
</dbReference>
<comment type="subunit">
    <text evidence="7">Interacts with UvrB in an incision complex.</text>
</comment>
<dbReference type="Pfam" id="PF22920">
    <property type="entry name" value="UvrC_RNaseH"/>
    <property type="match status" value="1"/>
</dbReference>
<comment type="similarity">
    <text evidence="7">Belongs to the UvrC family.</text>
</comment>
<evidence type="ECO:0000256" key="4">
    <source>
        <dbReference type="ARBA" id="ARBA00022881"/>
    </source>
</evidence>
<dbReference type="InterPro" id="IPR036876">
    <property type="entry name" value="UVR_dom_sf"/>
</dbReference>